<reference evidence="4" key="2">
    <citation type="submission" date="2012-11" db="EMBL/GenBank/DDBJ databases">
        <authorList>
            <person name="Kuo A."/>
            <person name="Curtis B.A."/>
            <person name="Tanifuji G."/>
            <person name="Burki F."/>
            <person name="Gruber A."/>
            <person name="Irimia M."/>
            <person name="Maruyama S."/>
            <person name="Arias M.C."/>
            <person name="Ball S.G."/>
            <person name="Gile G.H."/>
            <person name="Hirakawa Y."/>
            <person name="Hopkins J.F."/>
            <person name="Rensing S.A."/>
            <person name="Schmutz J."/>
            <person name="Symeonidi A."/>
            <person name="Elias M."/>
            <person name="Eveleigh R.J."/>
            <person name="Herman E.K."/>
            <person name="Klute M.J."/>
            <person name="Nakayama T."/>
            <person name="Obornik M."/>
            <person name="Reyes-Prieto A."/>
            <person name="Armbrust E.V."/>
            <person name="Aves S.J."/>
            <person name="Beiko R.G."/>
            <person name="Coutinho P."/>
            <person name="Dacks J.B."/>
            <person name="Durnford D.G."/>
            <person name="Fast N.M."/>
            <person name="Green B.R."/>
            <person name="Grisdale C."/>
            <person name="Hempe F."/>
            <person name="Henrissat B."/>
            <person name="Hoppner M.P."/>
            <person name="Ishida K.-I."/>
            <person name="Kim E."/>
            <person name="Koreny L."/>
            <person name="Kroth P.G."/>
            <person name="Liu Y."/>
            <person name="Malik S.-B."/>
            <person name="Maier U.G."/>
            <person name="McRose D."/>
            <person name="Mock T."/>
            <person name="Neilson J.A."/>
            <person name="Onodera N.T."/>
            <person name="Poole A.M."/>
            <person name="Pritham E.J."/>
            <person name="Richards T.A."/>
            <person name="Rocap G."/>
            <person name="Roy S.W."/>
            <person name="Sarai C."/>
            <person name="Schaack S."/>
            <person name="Shirato S."/>
            <person name="Slamovits C.H."/>
            <person name="Spencer D.F."/>
            <person name="Suzuki S."/>
            <person name="Worden A.Z."/>
            <person name="Zauner S."/>
            <person name="Barry K."/>
            <person name="Bell C."/>
            <person name="Bharti A.K."/>
            <person name="Crow J.A."/>
            <person name="Grimwood J."/>
            <person name="Kramer R."/>
            <person name="Lindquist E."/>
            <person name="Lucas S."/>
            <person name="Salamov A."/>
            <person name="McFadden G.I."/>
            <person name="Lane C.E."/>
            <person name="Keeling P.J."/>
            <person name="Gray M.W."/>
            <person name="Grigoriev I.V."/>
            <person name="Archibald J.M."/>
        </authorList>
    </citation>
    <scope>NUCLEOTIDE SEQUENCE</scope>
    <source>
        <strain evidence="4">CCMP2712</strain>
    </source>
</reference>
<dbReference type="PaxDb" id="55529-EKX50318"/>
<organism evidence="2">
    <name type="scientific">Guillardia theta (strain CCMP2712)</name>
    <name type="common">Cryptophyte</name>
    <dbReference type="NCBI Taxonomy" id="905079"/>
    <lineage>
        <taxon>Eukaryota</taxon>
        <taxon>Cryptophyceae</taxon>
        <taxon>Pyrenomonadales</taxon>
        <taxon>Geminigeraceae</taxon>
        <taxon>Guillardia</taxon>
    </lineage>
</organism>
<proteinExistence type="predicted"/>
<reference evidence="3" key="3">
    <citation type="submission" date="2016-03" db="UniProtKB">
        <authorList>
            <consortium name="EnsemblProtists"/>
        </authorList>
    </citation>
    <scope>IDENTIFICATION</scope>
</reference>
<dbReference type="EMBL" id="JH992979">
    <property type="protein sequence ID" value="EKX50318.1"/>
    <property type="molecule type" value="Genomic_DNA"/>
</dbReference>
<keyword evidence="4" id="KW-1185">Reference proteome</keyword>
<dbReference type="GeneID" id="17306822"/>
<dbReference type="AlphaFoldDB" id="L1JQG6"/>
<feature type="region of interest" description="Disordered" evidence="1">
    <location>
        <begin position="457"/>
        <end position="477"/>
    </location>
</feature>
<feature type="compositionally biased region" description="Acidic residues" evidence="1">
    <location>
        <begin position="457"/>
        <end position="470"/>
    </location>
</feature>
<reference evidence="2 4" key="1">
    <citation type="journal article" date="2012" name="Nature">
        <title>Algal genomes reveal evolutionary mosaicism and the fate of nucleomorphs.</title>
        <authorList>
            <consortium name="DOE Joint Genome Institute"/>
            <person name="Curtis B.A."/>
            <person name="Tanifuji G."/>
            <person name="Burki F."/>
            <person name="Gruber A."/>
            <person name="Irimia M."/>
            <person name="Maruyama S."/>
            <person name="Arias M.C."/>
            <person name="Ball S.G."/>
            <person name="Gile G.H."/>
            <person name="Hirakawa Y."/>
            <person name="Hopkins J.F."/>
            <person name="Kuo A."/>
            <person name="Rensing S.A."/>
            <person name="Schmutz J."/>
            <person name="Symeonidi A."/>
            <person name="Elias M."/>
            <person name="Eveleigh R.J."/>
            <person name="Herman E.K."/>
            <person name="Klute M.J."/>
            <person name="Nakayama T."/>
            <person name="Obornik M."/>
            <person name="Reyes-Prieto A."/>
            <person name="Armbrust E.V."/>
            <person name="Aves S.J."/>
            <person name="Beiko R.G."/>
            <person name="Coutinho P."/>
            <person name="Dacks J.B."/>
            <person name="Durnford D.G."/>
            <person name="Fast N.M."/>
            <person name="Green B.R."/>
            <person name="Grisdale C.J."/>
            <person name="Hempel F."/>
            <person name="Henrissat B."/>
            <person name="Hoppner M.P."/>
            <person name="Ishida K."/>
            <person name="Kim E."/>
            <person name="Koreny L."/>
            <person name="Kroth P.G."/>
            <person name="Liu Y."/>
            <person name="Malik S.B."/>
            <person name="Maier U.G."/>
            <person name="McRose D."/>
            <person name="Mock T."/>
            <person name="Neilson J.A."/>
            <person name="Onodera N.T."/>
            <person name="Poole A.M."/>
            <person name="Pritham E.J."/>
            <person name="Richards T.A."/>
            <person name="Rocap G."/>
            <person name="Roy S.W."/>
            <person name="Sarai C."/>
            <person name="Schaack S."/>
            <person name="Shirato S."/>
            <person name="Slamovits C.H."/>
            <person name="Spencer D.F."/>
            <person name="Suzuki S."/>
            <person name="Worden A.Z."/>
            <person name="Zauner S."/>
            <person name="Barry K."/>
            <person name="Bell C."/>
            <person name="Bharti A.K."/>
            <person name="Crow J.A."/>
            <person name="Grimwood J."/>
            <person name="Kramer R."/>
            <person name="Lindquist E."/>
            <person name="Lucas S."/>
            <person name="Salamov A."/>
            <person name="McFadden G.I."/>
            <person name="Lane C.E."/>
            <person name="Keeling P.J."/>
            <person name="Gray M.W."/>
            <person name="Grigoriev I.V."/>
            <person name="Archibald J.M."/>
        </authorList>
    </citation>
    <scope>NUCLEOTIDE SEQUENCE</scope>
    <source>
        <strain evidence="2 4">CCMP2712</strain>
    </source>
</reference>
<name>L1JQG6_GUITC</name>
<gene>
    <name evidence="2" type="ORF">GUITHDRAFT_135467</name>
</gene>
<accession>L1JQG6</accession>
<dbReference type="HOGENOM" id="CLU_440371_0_0_1"/>
<dbReference type="Proteomes" id="UP000011087">
    <property type="component" value="Unassembled WGS sequence"/>
</dbReference>
<evidence type="ECO:0000256" key="1">
    <source>
        <dbReference type="SAM" id="MobiDB-lite"/>
    </source>
</evidence>
<sequence>MNRNCVLVVSAISWSSITLLGPRASVKFHSFTNENGEEEADARMIADGFSLVQVLNIRHPVGSLIRETTCGQQVKTLRGFVTVMLSYAGGGRFYDLVDGGFDRVRVMVGLRKVLDVVDSFLQSSSVAVSQVLRERARQRGIEDKKLVSSGSQGDDDFSWFDELELDQECDESAGPVRGDASDAGKLEEGCRMAFREFVGAVSHESQEATRLVTASLIQLGRHVRSDSLKTHIIPGLNPKRSQTFPGIVVSSPEHHDHLHARMRKFGGTRTNSWRSEERWSSMAHEGAGEEGAVGWFLNFQRVRVAVMAEGFLYRSNFVEEGGGKETTLVYSRVEEFMERERTDMLEDRIVTFALRCKEFDLACLLLRDRPSAKFISILEMKDVMVVWGITLKESLQLCQMLEVSQVPSAADFDEGHVGRRRVAIGMLSRAFEEKKLFTHLNYTPPSMSAVAIALLQNEEEGEEEREEEAADSLRSSHSTFEPPIIEEVCRSGEGVTTDQQRQEQKFISLQDGIWQEVLHAVMISNGMGEDEAALRVSAFSIEARVRQHGDSLRRKVGDEIFWRDQVPLQLASDVTGDSKAQDTSRPRFIFDDFIATRAALRRSLEFCILLLSSSQIWYPAE</sequence>
<evidence type="ECO:0000313" key="4">
    <source>
        <dbReference type="Proteomes" id="UP000011087"/>
    </source>
</evidence>
<dbReference type="KEGG" id="gtt:GUITHDRAFT_135467"/>
<evidence type="ECO:0000313" key="3">
    <source>
        <dbReference type="EnsemblProtists" id="EKX50318"/>
    </source>
</evidence>
<dbReference type="RefSeq" id="XP_005837298.1">
    <property type="nucleotide sequence ID" value="XM_005837241.1"/>
</dbReference>
<protein>
    <submittedName>
        <fullName evidence="2 3">Uncharacterized protein</fullName>
    </submittedName>
</protein>
<evidence type="ECO:0000313" key="2">
    <source>
        <dbReference type="EMBL" id="EKX50318.1"/>
    </source>
</evidence>
<dbReference type="EnsemblProtists" id="EKX50318">
    <property type="protein sequence ID" value="EKX50318"/>
    <property type="gene ID" value="GUITHDRAFT_135467"/>
</dbReference>